<name>A0A382I1A9_9ZZZZ</name>
<organism evidence="1">
    <name type="scientific">marine metagenome</name>
    <dbReference type="NCBI Taxonomy" id="408172"/>
    <lineage>
        <taxon>unclassified sequences</taxon>
        <taxon>metagenomes</taxon>
        <taxon>ecological metagenomes</taxon>
    </lineage>
</organism>
<accession>A0A382I1A9</accession>
<dbReference type="EMBL" id="UINC01064592">
    <property type="protein sequence ID" value="SVB93410.1"/>
    <property type="molecule type" value="Genomic_DNA"/>
</dbReference>
<gene>
    <name evidence="1" type="ORF">METZ01_LOCUS246264</name>
</gene>
<sequence>MRNGQSTYDMLRAIVLGILYNNYTKNVNNLNDEFRPLAVVAENGKVVNKTENGVLGGQPPRYNAKLANNLEVNLSNVMQVLNLHKTNKTSLRQAIDILVHFQKEVGTKTILRSTSTNYVLET</sequence>
<evidence type="ECO:0000313" key="1">
    <source>
        <dbReference type="EMBL" id="SVB93410.1"/>
    </source>
</evidence>
<protein>
    <submittedName>
        <fullName evidence="1">Uncharacterized protein</fullName>
    </submittedName>
</protein>
<dbReference type="AlphaFoldDB" id="A0A382I1A9"/>
<reference evidence="1" key="1">
    <citation type="submission" date="2018-05" db="EMBL/GenBank/DDBJ databases">
        <authorList>
            <person name="Lanie J.A."/>
            <person name="Ng W.-L."/>
            <person name="Kazmierczak K.M."/>
            <person name="Andrzejewski T.M."/>
            <person name="Davidsen T.M."/>
            <person name="Wayne K.J."/>
            <person name="Tettelin H."/>
            <person name="Glass J.I."/>
            <person name="Rusch D."/>
            <person name="Podicherti R."/>
            <person name="Tsui H.-C.T."/>
            <person name="Winkler M.E."/>
        </authorList>
    </citation>
    <scope>NUCLEOTIDE SEQUENCE</scope>
</reference>
<proteinExistence type="predicted"/>